<keyword evidence="4 8" id="KW-0378">Hydrolase</keyword>
<reference evidence="9" key="1">
    <citation type="journal article" date="2019" name="Int. J. Syst. Evol. Microbiol.">
        <title>The Global Catalogue of Microorganisms (GCM) 10K type strain sequencing project: providing services to taxonomists for standard genome sequencing and annotation.</title>
        <authorList>
            <consortium name="The Broad Institute Genomics Platform"/>
            <consortium name="The Broad Institute Genome Sequencing Center for Infectious Disease"/>
            <person name="Wu L."/>
            <person name="Ma J."/>
        </authorList>
    </citation>
    <scope>NUCLEOTIDE SEQUENCE [LARGE SCALE GENOMIC DNA]</scope>
    <source>
        <strain evidence="9">CCM 8951</strain>
    </source>
</reference>
<dbReference type="InterPro" id="IPR004199">
    <property type="entry name" value="B-gal_small/dom_5"/>
</dbReference>
<dbReference type="SMART" id="SM01038">
    <property type="entry name" value="Bgal_small_N"/>
    <property type="match status" value="1"/>
</dbReference>
<evidence type="ECO:0000259" key="7">
    <source>
        <dbReference type="SMART" id="SM01038"/>
    </source>
</evidence>
<dbReference type="SUPFAM" id="SSF51445">
    <property type="entry name" value="(Trans)glycosidases"/>
    <property type="match status" value="1"/>
</dbReference>
<gene>
    <name evidence="8" type="ORF">ACFQ4L_07170</name>
</gene>
<dbReference type="Pfam" id="PF02929">
    <property type="entry name" value="Bgal_small_N"/>
    <property type="match status" value="1"/>
</dbReference>
<evidence type="ECO:0000256" key="4">
    <source>
        <dbReference type="ARBA" id="ARBA00022801"/>
    </source>
</evidence>
<dbReference type="InterPro" id="IPR006102">
    <property type="entry name" value="Ig-like_GH2"/>
</dbReference>
<dbReference type="InterPro" id="IPR011013">
    <property type="entry name" value="Gal_mutarotase_sf_dom"/>
</dbReference>
<dbReference type="SUPFAM" id="SSF49785">
    <property type="entry name" value="Galactose-binding domain-like"/>
    <property type="match status" value="1"/>
</dbReference>
<dbReference type="Pfam" id="PF02837">
    <property type="entry name" value="Glyco_hydro_2_N"/>
    <property type="match status" value="1"/>
</dbReference>
<dbReference type="Gene3D" id="2.60.120.260">
    <property type="entry name" value="Galactose-binding domain-like"/>
    <property type="match status" value="1"/>
</dbReference>
<dbReference type="InterPro" id="IPR006104">
    <property type="entry name" value="Glyco_hydro_2_N"/>
</dbReference>
<dbReference type="InterPro" id="IPR006103">
    <property type="entry name" value="Glyco_hydro_2_cat"/>
</dbReference>
<keyword evidence="5" id="KW-0326">Glycosidase</keyword>
<sequence length="998" mass="114417">MNQYLDDPNVIAENKLPNRSFYVPQRQVEDQLVSESIDLNGTWQFHYESDARVSSVDLADKQLNIKDWDQITVPGQWQMQGYGHPAYTNVQYPFQIDVPNTPAENPTGYYVKDVELQKQADRRYFLRFEGVDNAFFVWVNGQQVGFYKGSRTAAEFDITDVLNNGRNRIGVQVYQWSASSYIEDQDMWWLTGIFRAVSILARPQNFIWDYFYRTSFNENYAQAEFKIDLSAFVADSPLAVKLELLDPAGESVLVDLFDLTDKITKQYQIDRPKLWNAEEPNLYRLILSTADEVIEQQVGFRTVAIKNDLICVNGVPVTFRGVNRHEFHEKFGRAVPHERVLAELKLMKAANMNAIRFSHYPEDPWVYQQCDRLGFYLIDEADLECHGIYETGDVNQISSDPLWTKPYLERMEAMIERDKNVPAVIIWSVGNESGNGSNHKLMIDWAKQRDPQRLIHHEGEFRYACDPETGGEQDVQWSDMNSSMYPSIADLEKTVHDPKIKKPYILCEYAHQMGNGAGSLQDYWDTFNKYPQLQGGFIWEWKDHGIEKVGADDQKTFAYGGDFGEVPNDYNFVIDGIIQPDLKPSPSYFDVQHVYSPIQLQLLPDQLAAHITNHYNFTTVSQVQVIFTVKNKVQDLFSETVTVENLKPGETRTVAVDPEQSFLQDSQTDLVLLVDAQYLEATDQTQHSYRVSRLIARPESETTPANTVDQFTKLPVKDFVRRYQFGEHLLKINQQTGSWQIVEAKTAEPIVSQPQQIFWRALTDNDFRVGKVWREFGLDRMVTEVRSVTIEDQQTDAIVLKLNETCGAAGKDWLIHSTIAYRFTAAGKIEIKVSGQPQGQMPATLPRVGLQFVQEGADAKTTWLGRGPRESYPDINNGTWIDYFDAETIPDLNFNYIFPQENGNHQETRTVEIQSDAGYQLGLSSQEPFSFSLKQNTIQNLDAAQHVTDLQKLDHQFLLIVDHQQNGIGSQSCGPEPMGKYLLKTEAYEYELVVEIKP</sequence>
<evidence type="ECO:0000313" key="9">
    <source>
        <dbReference type="Proteomes" id="UP001597244"/>
    </source>
</evidence>
<name>A0ABW4DP56_9LACO</name>
<protein>
    <recommendedName>
        <fullName evidence="3">beta-galactosidase</fullName>
        <ecNumber evidence="3">3.2.1.23</ecNumber>
    </recommendedName>
    <alternativeName>
        <fullName evidence="6">Lactase</fullName>
    </alternativeName>
</protein>
<evidence type="ECO:0000256" key="3">
    <source>
        <dbReference type="ARBA" id="ARBA00012756"/>
    </source>
</evidence>
<dbReference type="GO" id="GO:0016787">
    <property type="term" value="F:hydrolase activity"/>
    <property type="evidence" value="ECO:0007669"/>
    <property type="project" value="UniProtKB-KW"/>
</dbReference>
<dbReference type="InterPro" id="IPR017853">
    <property type="entry name" value="GH"/>
</dbReference>
<dbReference type="EMBL" id="JBHTOF010000085">
    <property type="protein sequence ID" value="MFD1465839.1"/>
    <property type="molecule type" value="Genomic_DNA"/>
</dbReference>
<comment type="caution">
    <text evidence="8">The sequence shown here is derived from an EMBL/GenBank/DDBJ whole genome shotgun (WGS) entry which is preliminary data.</text>
</comment>
<dbReference type="PANTHER" id="PTHR46323">
    <property type="entry name" value="BETA-GALACTOSIDASE"/>
    <property type="match status" value="1"/>
</dbReference>
<dbReference type="PANTHER" id="PTHR46323:SF2">
    <property type="entry name" value="BETA-GALACTOSIDASE"/>
    <property type="match status" value="1"/>
</dbReference>
<comment type="catalytic activity">
    <reaction evidence="1">
        <text>Hydrolysis of terminal non-reducing beta-D-galactose residues in beta-D-galactosides.</text>
        <dbReference type="EC" id="3.2.1.23"/>
    </reaction>
</comment>
<evidence type="ECO:0000256" key="1">
    <source>
        <dbReference type="ARBA" id="ARBA00001412"/>
    </source>
</evidence>
<dbReference type="InterPro" id="IPR050347">
    <property type="entry name" value="Bact_Beta-galactosidase"/>
</dbReference>
<dbReference type="Gene3D" id="2.70.98.10">
    <property type="match status" value="1"/>
</dbReference>
<dbReference type="PRINTS" id="PR00132">
    <property type="entry name" value="GLHYDRLASE2"/>
</dbReference>
<dbReference type="InterPro" id="IPR008979">
    <property type="entry name" value="Galactose-bd-like_sf"/>
</dbReference>
<dbReference type="Gene3D" id="2.60.40.10">
    <property type="entry name" value="Immunoglobulins"/>
    <property type="match status" value="2"/>
</dbReference>
<feature type="domain" description="Beta galactosidase small chain/" evidence="7">
    <location>
        <begin position="731"/>
        <end position="995"/>
    </location>
</feature>
<dbReference type="InterPro" id="IPR006101">
    <property type="entry name" value="Glyco_hydro_2"/>
</dbReference>
<comment type="similarity">
    <text evidence="2">Belongs to the glycosyl hydrolase 2 family.</text>
</comment>
<evidence type="ECO:0000256" key="5">
    <source>
        <dbReference type="ARBA" id="ARBA00023295"/>
    </source>
</evidence>
<dbReference type="EC" id="3.2.1.23" evidence="3"/>
<dbReference type="RefSeq" id="WP_125578625.1">
    <property type="nucleotide sequence ID" value="NZ_JBHTOF010000085.1"/>
</dbReference>
<dbReference type="Gene3D" id="3.20.20.80">
    <property type="entry name" value="Glycosidases"/>
    <property type="match status" value="1"/>
</dbReference>
<dbReference type="InterPro" id="IPR014718">
    <property type="entry name" value="GH-type_carb-bd"/>
</dbReference>
<evidence type="ECO:0000256" key="6">
    <source>
        <dbReference type="ARBA" id="ARBA00032230"/>
    </source>
</evidence>
<dbReference type="InterPro" id="IPR036156">
    <property type="entry name" value="Beta-gal/glucu_dom_sf"/>
</dbReference>
<evidence type="ECO:0000313" key="8">
    <source>
        <dbReference type="EMBL" id="MFD1465839.1"/>
    </source>
</evidence>
<accession>A0ABW4DP56</accession>
<dbReference type="SUPFAM" id="SSF49303">
    <property type="entry name" value="beta-Galactosidase/glucuronidase domain"/>
    <property type="match status" value="2"/>
</dbReference>
<dbReference type="Proteomes" id="UP001597244">
    <property type="component" value="Unassembled WGS sequence"/>
</dbReference>
<dbReference type="SUPFAM" id="SSF74650">
    <property type="entry name" value="Galactose mutarotase-like"/>
    <property type="match status" value="1"/>
</dbReference>
<dbReference type="Pfam" id="PF02836">
    <property type="entry name" value="Glyco_hydro_2_C"/>
    <property type="match status" value="1"/>
</dbReference>
<proteinExistence type="inferred from homology"/>
<evidence type="ECO:0000256" key="2">
    <source>
        <dbReference type="ARBA" id="ARBA00007401"/>
    </source>
</evidence>
<organism evidence="8 9">
    <name type="scientific">Lapidilactobacillus mulanensis</name>
    <dbReference type="NCBI Taxonomy" id="2485999"/>
    <lineage>
        <taxon>Bacteria</taxon>
        <taxon>Bacillati</taxon>
        <taxon>Bacillota</taxon>
        <taxon>Bacilli</taxon>
        <taxon>Lactobacillales</taxon>
        <taxon>Lactobacillaceae</taxon>
        <taxon>Lapidilactobacillus</taxon>
    </lineage>
</organism>
<dbReference type="InterPro" id="IPR013783">
    <property type="entry name" value="Ig-like_fold"/>
</dbReference>
<keyword evidence="9" id="KW-1185">Reference proteome</keyword>
<dbReference type="Pfam" id="PF00703">
    <property type="entry name" value="Glyco_hydro_2"/>
    <property type="match status" value="1"/>
</dbReference>